<dbReference type="Proteomes" id="UP001610563">
    <property type="component" value="Unassembled WGS sequence"/>
</dbReference>
<accession>A0ABR4FTD0</accession>
<name>A0ABR4FTD0_9EURO</name>
<dbReference type="InterPro" id="IPR007219">
    <property type="entry name" value="XnlR_reg_dom"/>
</dbReference>
<evidence type="ECO:0000256" key="1">
    <source>
        <dbReference type="ARBA" id="ARBA00023242"/>
    </source>
</evidence>
<feature type="compositionally biased region" description="Polar residues" evidence="2">
    <location>
        <begin position="1"/>
        <end position="23"/>
    </location>
</feature>
<comment type="caution">
    <text evidence="4">The sequence shown here is derived from an EMBL/GenBank/DDBJ whole genome shotgun (WGS) entry which is preliminary data.</text>
</comment>
<dbReference type="PANTHER" id="PTHR31668">
    <property type="entry name" value="GLUCOSE TRANSPORT TRANSCRIPTION REGULATOR RGT1-RELATED-RELATED"/>
    <property type="match status" value="1"/>
</dbReference>
<feature type="region of interest" description="Disordered" evidence="2">
    <location>
        <begin position="1"/>
        <end position="36"/>
    </location>
</feature>
<keyword evidence="5" id="KW-1185">Reference proteome</keyword>
<gene>
    <name evidence="4" type="ORF">BJX66DRAFT_312671</name>
</gene>
<evidence type="ECO:0000313" key="5">
    <source>
        <dbReference type="Proteomes" id="UP001610563"/>
    </source>
</evidence>
<sequence>MALTSVLSNTPTDPAYNVNSPESSFHYHPSPTSPDKSLYLQRSTCDYGASLATPEPHNDQVVLRLHQELVQELNLLLSTFEISISDTVQTAITLACQYLFASAPILHEGKFRADGLWLFGPDNPGGTRNNEGARGKWANAILNDGERSSQIQAIRTFSVITGLCAAVGLGNRRPGIPDFLVLAAGCFLRASKLSLRLIEDQDINHPNSSSLIVRIFHAQCHQHATGETVVATFFGGQARLLAQDLRLYDESVYSKYDPTEAQMLRNAFWLLYTADQAAAALRSRPFTLHDSLFDTPLTVKPVDKSTTLLLDPSNPRHAPPFEERLLAAFAFAHRMRAMAAELTLGIRLFRRRHLEGCNTEEANLLQEVELRRMSELFISFSFILDRAPPHITDLGSSDSAADIIRTYQRESFLVQRSQIHVTFHCLRFTILHQCVEHDLTSIMGFSTQPMTLAVKKMEIGRDFVNALQDAPFFALQALGEPIVEQVRHVGSILLQLSQSVSSETIKSHADLCLSRLVNVLSRLDSKASDALIEQSRSI</sequence>
<organism evidence="4 5">
    <name type="scientific">Aspergillus keveii</name>
    <dbReference type="NCBI Taxonomy" id="714993"/>
    <lineage>
        <taxon>Eukaryota</taxon>
        <taxon>Fungi</taxon>
        <taxon>Dikarya</taxon>
        <taxon>Ascomycota</taxon>
        <taxon>Pezizomycotina</taxon>
        <taxon>Eurotiomycetes</taxon>
        <taxon>Eurotiomycetidae</taxon>
        <taxon>Eurotiales</taxon>
        <taxon>Aspergillaceae</taxon>
        <taxon>Aspergillus</taxon>
        <taxon>Aspergillus subgen. Nidulantes</taxon>
    </lineage>
</organism>
<keyword evidence="1" id="KW-0539">Nucleus</keyword>
<reference evidence="4 5" key="1">
    <citation type="submission" date="2024-07" db="EMBL/GenBank/DDBJ databases">
        <title>Section-level genome sequencing and comparative genomics of Aspergillus sections Usti and Cavernicolus.</title>
        <authorList>
            <consortium name="Lawrence Berkeley National Laboratory"/>
            <person name="Nybo J.L."/>
            <person name="Vesth T.C."/>
            <person name="Theobald S."/>
            <person name="Frisvad J.C."/>
            <person name="Larsen T.O."/>
            <person name="Kjaerboelling I."/>
            <person name="Rothschild-Mancinelli K."/>
            <person name="Lyhne E.K."/>
            <person name="Kogle M.E."/>
            <person name="Barry K."/>
            <person name="Clum A."/>
            <person name="Na H."/>
            <person name="Ledsgaard L."/>
            <person name="Lin J."/>
            <person name="Lipzen A."/>
            <person name="Kuo A."/>
            <person name="Riley R."/>
            <person name="Mondo S."/>
            <person name="Labutti K."/>
            <person name="Haridas S."/>
            <person name="Pangalinan J."/>
            <person name="Salamov A.A."/>
            <person name="Simmons B.A."/>
            <person name="Magnuson J.K."/>
            <person name="Chen J."/>
            <person name="Drula E."/>
            <person name="Henrissat B."/>
            <person name="Wiebenga A."/>
            <person name="Lubbers R.J."/>
            <person name="Gomes A.C."/>
            <person name="Makela M.R."/>
            <person name="Stajich J."/>
            <person name="Grigoriev I.V."/>
            <person name="Mortensen U.H."/>
            <person name="De Vries R.P."/>
            <person name="Baker S.E."/>
            <person name="Andersen M.R."/>
        </authorList>
    </citation>
    <scope>NUCLEOTIDE SEQUENCE [LARGE SCALE GENOMIC DNA]</scope>
    <source>
        <strain evidence="4 5">CBS 209.92</strain>
    </source>
</reference>
<protein>
    <recommendedName>
        <fullName evidence="3">Xylanolytic transcriptional activator regulatory domain-containing protein</fullName>
    </recommendedName>
</protein>
<dbReference type="InterPro" id="IPR050797">
    <property type="entry name" value="Carb_Metab_Trans_Reg"/>
</dbReference>
<dbReference type="Pfam" id="PF04082">
    <property type="entry name" value="Fungal_trans"/>
    <property type="match status" value="1"/>
</dbReference>
<evidence type="ECO:0000256" key="2">
    <source>
        <dbReference type="SAM" id="MobiDB-lite"/>
    </source>
</evidence>
<proteinExistence type="predicted"/>
<evidence type="ECO:0000313" key="4">
    <source>
        <dbReference type="EMBL" id="KAL2786512.1"/>
    </source>
</evidence>
<dbReference type="PANTHER" id="PTHR31668:SF30">
    <property type="entry name" value="ZN(II)2CYS6 TRANSCRIPTION FACTOR (EUROFUNG)"/>
    <property type="match status" value="1"/>
</dbReference>
<evidence type="ECO:0000259" key="3">
    <source>
        <dbReference type="Pfam" id="PF04082"/>
    </source>
</evidence>
<dbReference type="EMBL" id="JBFTWV010000116">
    <property type="protein sequence ID" value="KAL2786512.1"/>
    <property type="molecule type" value="Genomic_DNA"/>
</dbReference>
<dbReference type="CDD" id="cd12148">
    <property type="entry name" value="fungal_TF_MHR"/>
    <property type="match status" value="1"/>
</dbReference>
<feature type="domain" description="Xylanolytic transcriptional activator regulatory" evidence="3">
    <location>
        <begin position="190"/>
        <end position="298"/>
    </location>
</feature>